<dbReference type="HOGENOM" id="CLU_007368_2_1_1"/>
<dbReference type="GO" id="GO:0000978">
    <property type="term" value="F:RNA polymerase II cis-regulatory region sequence-specific DNA binding"/>
    <property type="evidence" value="ECO:0007669"/>
    <property type="project" value="TreeGrafter"/>
</dbReference>
<dbReference type="PRINTS" id="PR00546">
    <property type="entry name" value="THYROIDHORMR"/>
</dbReference>
<dbReference type="SMART" id="SM00399">
    <property type="entry name" value="ZnF_C4"/>
    <property type="match status" value="2"/>
</dbReference>
<keyword evidence="6 11" id="KW-0805">Transcription regulation</keyword>
<evidence type="ECO:0000256" key="3">
    <source>
        <dbReference type="ARBA" id="ARBA00022723"/>
    </source>
</evidence>
<evidence type="ECO:0000256" key="12">
    <source>
        <dbReference type="SAM" id="MobiDB-lite"/>
    </source>
</evidence>
<protein>
    <submittedName>
        <fullName evidence="13">Putative nuclear hormone receptor HR3</fullName>
    </submittedName>
</protein>
<evidence type="ECO:0000256" key="11">
    <source>
        <dbReference type="RuleBase" id="RU004334"/>
    </source>
</evidence>
<keyword evidence="4 11" id="KW-0863">Zinc-finger</keyword>
<evidence type="ECO:0000256" key="6">
    <source>
        <dbReference type="ARBA" id="ARBA00023015"/>
    </source>
</evidence>
<evidence type="ECO:0000256" key="4">
    <source>
        <dbReference type="ARBA" id="ARBA00022771"/>
    </source>
</evidence>
<dbReference type="PANTHER" id="PTHR45805:SF2">
    <property type="entry name" value="NUCLEAR HORMONE RECEPTOR HR3-RELATED"/>
    <property type="match status" value="1"/>
</dbReference>
<evidence type="ECO:0000256" key="1">
    <source>
        <dbReference type="ARBA" id="ARBA00004123"/>
    </source>
</evidence>
<evidence type="ECO:0000313" key="13">
    <source>
        <dbReference type="EMBL" id="EKC18621.1"/>
    </source>
</evidence>
<dbReference type="Pfam" id="PF00105">
    <property type="entry name" value="zf-C4"/>
    <property type="match status" value="2"/>
</dbReference>
<name>K1QAV4_MAGGI</name>
<evidence type="ECO:0000256" key="8">
    <source>
        <dbReference type="ARBA" id="ARBA00023163"/>
    </source>
</evidence>
<reference evidence="13" key="1">
    <citation type="journal article" date="2012" name="Nature">
        <title>The oyster genome reveals stress adaptation and complexity of shell formation.</title>
        <authorList>
            <person name="Zhang G."/>
            <person name="Fang X."/>
            <person name="Guo X."/>
            <person name="Li L."/>
            <person name="Luo R."/>
            <person name="Xu F."/>
            <person name="Yang P."/>
            <person name="Zhang L."/>
            <person name="Wang X."/>
            <person name="Qi H."/>
            <person name="Xiong Z."/>
            <person name="Que H."/>
            <person name="Xie Y."/>
            <person name="Holland P.W."/>
            <person name="Paps J."/>
            <person name="Zhu Y."/>
            <person name="Wu F."/>
            <person name="Chen Y."/>
            <person name="Wang J."/>
            <person name="Peng C."/>
            <person name="Meng J."/>
            <person name="Yang L."/>
            <person name="Liu J."/>
            <person name="Wen B."/>
            <person name="Zhang N."/>
            <person name="Huang Z."/>
            <person name="Zhu Q."/>
            <person name="Feng Y."/>
            <person name="Mount A."/>
            <person name="Hedgecock D."/>
            <person name="Xu Z."/>
            <person name="Liu Y."/>
            <person name="Domazet-Loso T."/>
            <person name="Du Y."/>
            <person name="Sun X."/>
            <person name="Zhang S."/>
            <person name="Liu B."/>
            <person name="Cheng P."/>
            <person name="Jiang X."/>
            <person name="Li J."/>
            <person name="Fan D."/>
            <person name="Wang W."/>
            <person name="Fu W."/>
            <person name="Wang T."/>
            <person name="Wang B."/>
            <person name="Zhang J."/>
            <person name="Peng Z."/>
            <person name="Li Y."/>
            <person name="Li N."/>
            <person name="Wang J."/>
            <person name="Chen M."/>
            <person name="He Y."/>
            <person name="Tan F."/>
            <person name="Song X."/>
            <person name="Zheng Q."/>
            <person name="Huang R."/>
            <person name="Yang H."/>
            <person name="Du X."/>
            <person name="Chen L."/>
            <person name="Yang M."/>
            <person name="Gaffney P.M."/>
            <person name="Wang S."/>
            <person name="Luo L."/>
            <person name="She Z."/>
            <person name="Ming Y."/>
            <person name="Huang W."/>
            <person name="Zhang S."/>
            <person name="Huang B."/>
            <person name="Zhang Y."/>
            <person name="Qu T."/>
            <person name="Ni P."/>
            <person name="Miao G."/>
            <person name="Wang J."/>
            <person name="Wang Q."/>
            <person name="Steinberg C.E."/>
            <person name="Wang H."/>
            <person name="Li N."/>
            <person name="Qian L."/>
            <person name="Zhang G."/>
            <person name="Li Y."/>
            <person name="Yang H."/>
            <person name="Liu X."/>
            <person name="Wang J."/>
            <person name="Yin Y."/>
            <person name="Wang J."/>
        </authorList>
    </citation>
    <scope>NUCLEOTIDE SEQUENCE [LARGE SCALE GENOMIC DNA]</scope>
    <source>
        <strain evidence="13">05x7-T-G4-1.051#20</strain>
    </source>
</reference>
<dbReference type="FunCoup" id="K1QAV4">
    <property type="interactions" value="252"/>
</dbReference>
<sequence length="685" mass="76531">MEAYRREYFSATALDQTPVSSLDHGSVAMSSEGMMQIIPPPAVSVNKSPHGGMPLDNLKTQIEVIPCKVCGDKSSGVHYGIITCEGCKGFFRRSQAGPVNYQCPRNKNCVIDRVNRNRCQFCRLQKCLALGMSRDAVKFGRMSKKQRERVEDEANYVKQSRMNGYDTSCGMPPSNNNNQFSIFHGGSIFMEFVGPLIHELINKDFSATALDQTPVSSLDHGSVAMSSEGMMQIIPPPAVSVNKSPHGGMPLDNLKTQIEVIPCKVCGDKSSGVHYGIITCEGCKGFFRRSQAGPVNYQCPRNKNCVIDRVNRNRCQFCRLQKCLALGMSRDAVKFGRMSKKQRERVEDEANYVKQSRMNGYDTSCGMPPSNNNNQFSIYNDCHLMYTSNGYAYTMPSPASESQPETPVSPEPPAYSTTQAPTTQPPHPIALLRAVDLMDPVMLGKAVTEAHMRTCLYTSEQIQHIQSSITPQEIIDAFKTMTRSQLWSEVAEKITIAVQQIIEFAKMLPGFMDLSQDDQIMLLKAGSFELALIRACRVFDERTNSIIFGNAIVPLSVFSAFNEEECHLREQVFEFVRNVIQLKLTESQLALFSAVVLIRADRPGLKDIADVQKLNEKVLTALKQELGKTHANENVLTRLMQLTWTLRQLSSQHIVLLNKYKLQNPEVEFPALHKELFSVEGLEGS</sequence>
<evidence type="ECO:0000256" key="5">
    <source>
        <dbReference type="ARBA" id="ARBA00022833"/>
    </source>
</evidence>
<dbReference type="GO" id="GO:0004879">
    <property type="term" value="F:nuclear receptor activity"/>
    <property type="evidence" value="ECO:0007669"/>
    <property type="project" value="InterPro"/>
</dbReference>
<dbReference type="InterPro" id="IPR001728">
    <property type="entry name" value="ThyrH_rcpt"/>
</dbReference>
<dbReference type="SMART" id="SM00430">
    <property type="entry name" value="HOLI"/>
    <property type="match status" value="1"/>
</dbReference>
<evidence type="ECO:0000256" key="2">
    <source>
        <dbReference type="ARBA" id="ARBA00008092"/>
    </source>
</evidence>
<comment type="subcellular location">
    <subcellularLocation>
        <location evidence="1 11">Nucleus</location>
    </subcellularLocation>
</comment>
<dbReference type="PRINTS" id="PR00398">
    <property type="entry name" value="STRDHORMONER"/>
</dbReference>
<keyword evidence="8 11" id="KW-0804">Transcription</keyword>
<gene>
    <name evidence="13" type="ORF">CGI_10011713</name>
</gene>
<dbReference type="GO" id="GO:0005634">
    <property type="term" value="C:nucleus"/>
    <property type="evidence" value="ECO:0007669"/>
    <property type="project" value="UniProtKB-SubCell"/>
</dbReference>
<dbReference type="InterPro" id="IPR000536">
    <property type="entry name" value="Nucl_hrmn_rcpt_lig-bd"/>
</dbReference>
<dbReference type="FunFam" id="3.30.50.10:FF:000003">
    <property type="entry name" value="Nuclear orphan receptor ROR-beta"/>
    <property type="match status" value="2"/>
</dbReference>
<dbReference type="SUPFAM" id="SSF48508">
    <property type="entry name" value="Nuclear receptor ligand-binding domain"/>
    <property type="match status" value="1"/>
</dbReference>
<dbReference type="CDD" id="cd06968">
    <property type="entry name" value="NR_DBD_ROR"/>
    <property type="match status" value="2"/>
</dbReference>
<organism evidence="13">
    <name type="scientific">Magallana gigas</name>
    <name type="common">Pacific oyster</name>
    <name type="synonym">Crassostrea gigas</name>
    <dbReference type="NCBI Taxonomy" id="29159"/>
    <lineage>
        <taxon>Eukaryota</taxon>
        <taxon>Metazoa</taxon>
        <taxon>Spiralia</taxon>
        <taxon>Lophotrochozoa</taxon>
        <taxon>Mollusca</taxon>
        <taxon>Bivalvia</taxon>
        <taxon>Autobranchia</taxon>
        <taxon>Pteriomorphia</taxon>
        <taxon>Ostreida</taxon>
        <taxon>Ostreoidea</taxon>
        <taxon>Ostreidae</taxon>
        <taxon>Magallana</taxon>
    </lineage>
</organism>
<dbReference type="PROSITE" id="PS00031">
    <property type="entry name" value="NUCLEAR_REC_DBD_1"/>
    <property type="match status" value="2"/>
</dbReference>
<dbReference type="InterPro" id="IPR001723">
    <property type="entry name" value="Nuclear_hrmn_rcpt"/>
</dbReference>
<keyword evidence="5 11" id="KW-0862">Zinc</keyword>
<dbReference type="Gene3D" id="3.30.50.10">
    <property type="entry name" value="Erythroid Transcription Factor GATA-1, subunit A"/>
    <property type="match status" value="2"/>
</dbReference>
<proteinExistence type="inferred from homology"/>
<keyword evidence="9 11" id="KW-0675">Receptor</keyword>
<evidence type="ECO:0000256" key="10">
    <source>
        <dbReference type="ARBA" id="ARBA00023242"/>
    </source>
</evidence>
<feature type="compositionally biased region" description="Polar residues" evidence="12">
    <location>
        <begin position="395"/>
        <end position="406"/>
    </location>
</feature>
<accession>K1QAV4</accession>
<dbReference type="InParanoid" id="K1QAV4"/>
<dbReference type="EMBL" id="JH817033">
    <property type="protein sequence ID" value="EKC18621.1"/>
    <property type="molecule type" value="Genomic_DNA"/>
</dbReference>
<dbReference type="AlphaFoldDB" id="K1QAV4"/>
<dbReference type="GO" id="GO:0008270">
    <property type="term" value="F:zinc ion binding"/>
    <property type="evidence" value="ECO:0007669"/>
    <property type="project" value="UniProtKB-KW"/>
</dbReference>
<dbReference type="InterPro" id="IPR001628">
    <property type="entry name" value="Znf_hrmn_rcpt"/>
</dbReference>
<dbReference type="InterPro" id="IPR013088">
    <property type="entry name" value="Znf_NHR/GATA"/>
</dbReference>
<dbReference type="PROSITE" id="PS51843">
    <property type="entry name" value="NR_LBD"/>
    <property type="match status" value="1"/>
</dbReference>
<dbReference type="SUPFAM" id="SSF57716">
    <property type="entry name" value="Glucocorticoid receptor-like (DNA-binding domain)"/>
    <property type="match status" value="2"/>
</dbReference>
<keyword evidence="7 11" id="KW-0238">DNA-binding</keyword>
<dbReference type="PANTHER" id="PTHR45805">
    <property type="entry name" value="NUCLEAR HORMONE RECEPTOR HR3-RELATED"/>
    <property type="match status" value="1"/>
</dbReference>
<dbReference type="Pfam" id="PF00104">
    <property type="entry name" value="Hormone_recep"/>
    <property type="match status" value="1"/>
</dbReference>
<dbReference type="PROSITE" id="PS51030">
    <property type="entry name" value="NUCLEAR_REC_DBD_2"/>
    <property type="match status" value="2"/>
</dbReference>
<dbReference type="PRINTS" id="PR00047">
    <property type="entry name" value="STROIDFINGER"/>
</dbReference>
<evidence type="ECO:0000256" key="9">
    <source>
        <dbReference type="ARBA" id="ARBA00023170"/>
    </source>
</evidence>
<comment type="similarity">
    <text evidence="2">Belongs to the nuclear hormone receptor family. NR1 subfamily.</text>
</comment>
<evidence type="ECO:0000256" key="7">
    <source>
        <dbReference type="ARBA" id="ARBA00023125"/>
    </source>
</evidence>
<dbReference type="Gene3D" id="1.10.565.10">
    <property type="entry name" value="Retinoid X Receptor"/>
    <property type="match status" value="1"/>
</dbReference>
<keyword evidence="10 11" id="KW-0539">Nucleus</keyword>
<keyword evidence="3 11" id="KW-0479">Metal-binding</keyword>
<feature type="region of interest" description="Disordered" evidence="12">
    <location>
        <begin position="395"/>
        <end position="426"/>
    </location>
</feature>
<dbReference type="InterPro" id="IPR035500">
    <property type="entry name" value="NHR-like_dom_sf"/>
</dbReference>
<dbReference type="InterPro" id="IPR044101">
    <property type="entry name" value="NR_DBD_ROR"/>
</dbReference>